<accession>A0A9W4UWH8</accession>
<reference evidence="1" key="1">
    <citation type="submission" date="2023-01" db="EMBL/GenBank/DDBJ databases">
        <authorList>
            <person name="Van Ghelder C."/>
            <person name="Rancurel C."/>
        </authorList>
    </citation>
    <scope>NUCLEOTIDE SEQUENCE</scope>
    <source>
        <strain evidence="1">CNCM I-4278</strain>
    </source>
</reference>
<dbReference type="AlphaFoldDB" id="A0A9W4UWH8"/>
<proteinExistence type="predicted"/>
<sequence length="284" mass="32286">MADVYFDNATSLFKGYDIVEEQIECLKDAVAKKVTSQEAAKTLTTYPDKSSTPVELLQRMGALWTLLNDTAVLLPSAQGCIISILFEIKQLPRVDVPRGEGEEYMDFDEGFYWKELTGWANNWADNSNSWGARFLIEKSTGEERKKRRQRWVNACEYTARLTATNDRALSSYGADLERATHAISTALESDTGDQWKENLEAAAVLFIHAGQELYRRCAEGETEGMLEGKGELWNGGKGFSLVRWRFWLERWTALTHEDNLSEENRKVAQSALNVMRDMDAKETQ</sequence>
<keyword evidence="2" id="KW-1185">Reference proteome</keyword>
<protein>
    <submittedName>
        <fullName evidence="1">Uncharacterized protein</fullName>
    </submittedName>
</protein>
<gene>
    <name evidence="1" type="ORF">PDIGIT_LOCUS15188</name>
</gene>
<organism evidence="1 2">
    <name type="scientific">Periconia digitata</name>
    <dbReference type="NCBI Taxonomy" id="1303443"/>
    <lineage>
        <taxon>Eukaryota</taxon>
        <taxon>Fungi</taxon>
        <taxon>Dikarya</taxon>
        <taxon>Ascomycota</taxon>
        <taxon>Pezizomycotina</taxon>
        <taxon>Dothideomycetes</taxon>
        <taxon>Pleosporomycetidae</taxon>
        <taxon>Pleosporales</taxon>
        <taxon>Massarineae</taxon>
        <taxon>Periconiaceae</taxon>
        <taxon>Periconia</taxon>
    </lineage>
</organism>
<name>A0A9W4UWH8_9PLEO</name>
<comment type="caution">
    <text evidence="1">The sequence shown here is derived from an EMBL/GenBank/DDBJ whole genome shotgun (WGS) entry which is preliminary data.</text>
</comment>
<evidence type="ECO:0000313" key="1">
    <source>
        <dbReference type="EMBL" id="CAI6341987.1"/>
    </source>
</evidence>
<dbReference type="InterPro" id="IPR053204">
    <property type="entry name" value="Oxopyrrolidines_Biosynth-assoc"/>
</dbReference>
<dbReference type="Pfam" id="PF12311">
    <property type="entry name" value="DUF3632"/>
    <property type="match status" value="1"/>
</dbReference>
<evidence type="ECO:0000313" key="2">
    <source>
        <dbReference type="Proteomes" id="UP001152607"/>
    </source>
</evidence>
<dbReference type="Proteomes" id="UP001152607">
    <property type="component" value="Unassembled WGS sequence"/>
</dbReference>
<dbReference type="PANTHER" id="PTHR38797:SF4">
    <property type="entry name" value="NUCLEAR PORE COMPLEX PROTEIN NUP85"/>
    <property type="match status" value="1"/>
</dbReference>
<dbReference type="PANTHER" id="PTHR38797">
    <property type="entry name" value="NUCLEAR PORE COMPLEX PROTEIN NUP85-RELATED"/>
    <property type="match status" value="1"/>
</dbReference>
<dbReference type="InterPro" id="IPR022085">
    <property type="entry name" value="OpdG"/>
</dbReference>
<dbReference type="OrthoDB" id="3350591at2759"/>
<dbReference type="EMBL" id="CAOQHR010000012">
    <property type="protein sequence ID" value="CAI6341987.1"/>
    <property type="molecule type" value="Genomic_DNA"/>
</dbReference>